<keyword evidence="3" id="KW-1185">Reference proteome</keyword>
<sequence length="151" mass="16598">MDPISTRTHFTPTTELEDGERVIASFQGDRGTYWREHAWLAAIAMAAGMGILWAMGNPHAWTGAIGGLMAIAVRGLYLASDETKMRWDLTDRRLLGPGPRVIWLREIAAVRSIFSAVQVVTGTGDKYLLKYQPDTAKVIAEIDGARARRGA</sequence>
<reference evidence="3" key="1">
    <citation type="journal article" date="2019" name="Int. J. Syst. Evol. Microbiol.">
        <title>The Global Catalogue of Microorganisms (GCM) 10K type strain sequencing project: providing services to taxonomists for standard genome sequencing and annotation.</title>
        <authorList>
            <consortium name="The Broad Institute Genomics Platform"/>
            <consortium name="The Broad Institute Genome Sequencing Center for Infectious Disease"/>
            <person name="Wu L."/>
            <person name="Ma J."/>
        </authorList>
    </citation>
    <scope>NUCLEOTIDE SEQUENCE [LARGE SCALE GENOMIC DNA]</scope>
    <source>
        <strain evidence="3">JCM 18015</strain>
    </source>
</reference>
<proteinExistence type="predicted"/>
<evidence type="ECO:0000313" key="2">
    <source>
        <dbReference type="EMBL" id="GAA5077998.1"/>
    </source>
</evidence>
<feature type="transmembrane region" description="Helical" evidence="1">
    <location>
        <begin position="38"/>
        <end position="55"/>
    </location>
</feature>
<keyword evidence="1" id="KW-0812">Transmembrane</keyword>
<name>A0ABP9LJZ4_9RHOB</name>
<feature type="transmembrane region" description="Helical" evidence="1">
    <location>
        <begin position="61"/>
        <end position="79"/>
    </location>
</feature>
<dbReference type="Proteomes" id="UP001499910">
    <property type="component" value="Unassembled WGS sequence"/>
</dbReference>
<dbReference type="RefSeq" id="WP_259549392.1">
    <property type="nucleotide sequence ID" value="NZ_BAABHW010000004.1"/>
</dbReference>
<comment type="caution">
    <text evidence="2">The sequence shown here is derived from an EMBL/GenBank/DDBJ whole genome shotgun (WGS) entry which is preliminary data.</text>
</comment>
<protein>
    <recommendedName>
        <fullName evidence="4">PH domain-containing protein</fullName>
    </recommendedName>
</protein>
<keyword evidence="1" id="KW-1133">Transmembrane helix</keyword>
<organism evidence="2 3">
    <name type="scientific">[Roseibacterium] beibuensis</name>
    <dbReference type="NCBI Taxonomy" id="1193142"/>
    <lineage>
        <taxon>Bacteria</taxon>
        <taxon>Pseudomonadati</taxon>
        <taxon>Pseudomonadota</taxon>
        <taxon>Alphaproteobacteria</taxon>
        <taxon>Rhodobacterales</taxon>
        <taxon>Roseobacteraceae</taxon>
        <taxon>Roseicyclus</taxon>
    </lineage>
</organism>
<dbReference type="EMBL" id="BAABHW010000004">
    <property type="protein sequence ID" value="GAA5077998.1"/>
    <property type="molecule type" value="Genomic_DNA"/>
</dbReference>
<evidence type="ECO:0000313" key="3">
    <source>
        <dbReference type="Proteomes" id="UP001499910"/>
    </source>
</evidence>
<evidence type="ECO:0008006" key="4">
    <source>
        <dbReference type="Google" id="ProtNLM"/>
    </source>
</evidence>
<gene>
    <name evidence="2" type="ORF">GCM10023209_28840</name>
</gene>
<accession>A0ABP9LJZ4</accession>
<keyword evidence="1" id="KW-0472">Membrane</keyword>
<evidence type="ECO:0000256" key="1">
    <source>
        <dbReference type="SAM" id="Phobius"/>
    </source>
</evidence>